<dbReference type="InterPro" id="IPR036554">
    <property type="entry name" value="GHMP_kinase_C_sf"/>
</dbReference>
<dbReference type="InterPro" id="IPR014721">
    <property type="entry name" value="Ribsml_uS5_D2-typ_fold_subgr"/>
</dbReference>
<dbReference type="InterPro" id="IPR019741">
    <property type="entry name" value="Galactokinase_CS"/>
</dbReference>
<dbReference type="NCBIfam" id="TIGR00131">
    <property type="entry name" value="gal_kin"/>
    <property type="match status" value="1"/>
</dbReference>
<dbReference type="SUPFAM" id="SSF54211">
    <property type="entry name" value="Ribosomal protein S5 domain 2-like"/>
    <property type="match status" value="1"/>
</dbReference>
<keyword evidence="3" id="KW-0067">ATP-binding</keyword>
<dbReference type="AlphaFoldDB" id="A0AA85AF44"/>
<organism evidence="7 8">
    <name type="scientific">Schistosoma margrebowiei</name>
    <dbReference type="NCBI Taxonomy" id="48269"/>
    <lineage>
        <taxon>Eukaryota</taxon>
        <taxon>Metazoa</taxon>
        <taxon>Spiralia</taxon>
        <taxon>Lophotrochozoa</taxon>
        <taxon>Platyhelminthes</taxon>
        <taxon>Trematoda</taxon>
        <taxon>Digenea</taxon>
        <taxon>Strigeidida</taxon>
        <taxon>Schistosomatoidea</taxon>
        <taxon>Schistosomatidae</taxon>
        <taxon>Schistosoma</taxon>
    </lineage>
</organism>
<dbReference type="GO" id="GO:0005524">
    <property type="term" value="F:ATP binding"/>
    <property type="evidence" value="ECO:0007669"/>
    <property type="project" value="UniProtKB-KW"/>
</dbReference>
<dbReference type="SUPFAM" id="SSF55060">
    <property type="entry name" value="GHMP Kinase, C-terminal domain"/>
    <property type="match status" value="1"/>
</dbReference>
<keyword evidence="2" id="KW-0547">Nucleotide-binding</keyword>
<dbReference type="PANTHER" id="PTHR10457:SF7">
    <property type="entry name" value="GALACTOKINASE-RELATED"/>
    <property type="match status" value="1"/>
</dbReference>
<dbReference type="Gene3D" id="3.30.70.3170">
    <property type="match status" value="1"/>
</dbReference>
<name>A0AA85AF44_9TREM</name>
<dbReference type="WBParaSite" id="SMRG1_7780.1">
    <property type="protein sequence ID" value="SMRG1_7780.1"/>
    <property type="gene ID" value="SMRG1_7780"/>
</dbReference>
<dbReference type="PROSITE" id="PS00106">
    <property type="entry name" value="GALACTOKINASE"/>
    <property type="match status" value="1"/>
</dbReference>
<comment type="similarity">
    <text evidence="1">Belongs to the GHMP kinase family. GalK subfamily.</text>
</comment>
<feature type="domain" description="Galactokinase N-terminal" evidence="6">
    <location>
        <begin position="115"/>
        <end position="164"/>
    </location>
</feature>
<sequence>MNDYYKRAFFFCDQQIPKAKALQRTINRAVRRGSKLSSYMDLDEDSVQELEDYRTYINKLCRELESRIDQEGKVSHSGVSSKSDDLLSSSWLLKMSDSDFIPEYKPTDIAIKLSNEFHHTFGTECSFVVRAPGRVNLIGEHIDYNGYPVLPMALEQAVYISVGPTSGSDLDKIVLRSTDTQYRPIKIPITEAITFGCEGSPDSPEWFHYFQCAYRGIKDYVDKLNLDWTPPSLNVLVGDVEYGGLWPAAGLSSSSAFVVASAIAIMRISGLKISRHELASLCAKCEQYIGMQGGGMDQAASVLAVENNALMIEFTKPFVTVSPIQLPSDMVFVIAHSGVHARKAATSYYNERVAECRLAAKILVRNSPHITEPSNYSSITPLCLSDAQKLWKAVSPDEMIRIQKDGLSIVTRYLPSDITSRENLCNLGLTSPIIEGCLTENTKTMNHFYLRDRAEHVYSEAERVFKFYNICKKIFSNNDSKTNYINYMQLLGDLMNQSQLSCANLYQCSCRELDKLISVCRSAGAFGSRLTGAGWGGCTVSLVKKSNAEQFIAKVREEFYNVIGAGSNNDLIFVSQPGRPAGIMVI</sequence>
<evidence type="ECO:0000313" key="7">
    <source>
        <dbReference type="Proteomes" id="UP000050790"/>
    </source>
</evidence>
<dbReference type="PRINTS" id="PR00959">
    <property type="entry name" value="MEVGALKINASE"/>
</dbReference>
<feature type="domain" description="GHMP kinase N-terminal" evidence="4">
    <location>
        <begin position="247"/>
        <end position="303"/>
    </location>
</feature>
<dbReference type="Pfam" id="PF08544">
    <property type="entry name" value="GHMP_kinases_C"/>
    <property type="match status" value="1"/>
</dbReference>
<dbReference type="Proteomes" id="UP000050790">
    <property type="component" value="Unassembled WGS sequence"/>
</dbReference>
<feature type="domain" description="GHMP kinase C-terminal" evidence="5">
    <location>
        <begin position="488"/>
        <end position="561"/>
    </location>
</feature>
<dbReference type="PANTHER" id="PTHR10457">
    <property type="entry name" value="MEVALONATE KINASE/GALACTOKINASE"/>
    <property type="match status" value="1"/>
</dbReference>
<evidence type="ECO:0000256" key="1">
    <source>
        <dbReference type="ARBA" id="ARBA00006566"/>
    </source>
</evidence>
<evidence type="ECO:0008006" key="9">
    <source>
        <dbReference type="Google" id="ProtNLM"/>
    </source>
</evidence>
<evidence type="ECO:0000256" key="2">
    <source>
        <dbReference type="ARBA" id="ARBA00022741"/>
    </source>
</evidence>
<evidence type="ECO:0000259" key="5">
    <source>
        <dbReference type="Pfam" id="PF08544"/>
    </source>
</evidence>
<dbReference type="Pfam" id="PF10509">
    <property type="entry name" value="GalKase_gal_bdg"/>
    <property type="match status" value="1"/>
</dbReference>
<evidence type="ECO:0000256" key="3">
    <source>
        <dbReference type="ARBA" id="ARBA00022840"/>
    </source>
</evidence>
<dbReference type="GO" id="GO:0004335">
    <property type="term" value="F:galactokinase activity"/>
    <property type="evidence" value="ECO:0007669"/>
    <property type="project" value="InterPro"/>
</dbReference>
<dbReference type="PRINTS" id="PR00473">
    <property type="entry name" value="GALCTOKINASE"/>
</dbReference>
<evidence type="ECO:0000313" key="8">
    <source>
        <dbReference type="WBParaSite" id="SMRG1_7780.1"/>
    </source>
</evidence>
<dbReference type="InterPro" id="IPR013750">
    <property type="entry name" value="GHMP_kinase_C_dom"/>
</dbReference>
<reference evidence="8" key="1">
    <citation type="submission" date="2023-11" db="UniProtKB">
        <authorList>
            <consortium name="WormBaseParasite"/>
        </authorList>
    </citation>
    <scope>IDENTIFICATION</scope>
</reference>
<dbReference type="Pfam" id="PF00288">
    <property type="entry name" value="GHMP_kinases_N"/>
    <property type="match status" value="1"/>
</dbReference>
<proteinExistence type="inferred from homology"/>
<dbReference type="Gene3D" id="3.30.230.10">
    <property type="match status" value="1"/>
</dbReference>
<dbReference type="InterPro" id="IPR020568">
    <property type="entry name" value="Ribosomal_Su5_D2-typ_SF"/>
</dbReference>
<accession>A0AA85AF44</accession>
<dbReference type="GO" id="GO:0005829">
    <property type="term" value="C:cytosol"/>
    <property type="evidence" value="ECO:0007669"/>
    <property type="project" value="TreeGrafter"/>
</dbReference>
<dbReference type="InterPro" id="IPR000705">
    <property type="entry name" value="Galactokinase"/>
</dbReference>
<dbReference type="InterPro" id="IPR019539">
    <property type="entry name" value="GalKase_N"/>
</dbReference>
<protein>
    <recommendedName>
        <fullName evidence="9">Galactokinase</fullName>
    </recommendedName>
</protein>
<evidence type="ECO:0000259" key="6">
    <source>
        <dbReference type="Pfam" id="PF10509"/>
    </source>
</evidence>
<dbReference type="GO" id="GO:0006012">
    <property type="term" value="P:galactose metabolic process"/>
    <property type="evidence" value="ECO:0007669"/>
    <property type="project" value="InterPro"/>
</dbReference>
<dbReference type="Gene3D" id="1.20.1440.340">
    <property type="match status" value="1"/>
</dbReference>
<evidence type="ECO:0000259" key="4">
    <source>
        <dbReference type="Pfam" id="PF00288"/>
    </source>
</evidence>
<dbReference type="InterPro" id="IPR006204">
    <property type="entry name" value="GHMP_kinase_N_dom"/>
</dbReference>